<dbReference type="AlphaFoldDB" id="A0A917C153"/>
<accession>A0A917C153</accession>
<dbReference type="Gene3D" id="1.10.10.2910">
    <property type="match status" value="1"/>
</dbReference>
<dbReference type="PANTHER" id="PTHR43236:SF2">
    <property type="entry name" value="BLL0069 PROTEIN"/>
    <property type="match status" value="1"/>
</dbReference>
<gene>
    <name evidence="3" type="ORF">GCM10011332_21290</name>
</gene>
<dbReference type="GO" id="GO:0004519">
    <property type="term" value="F:endonuclease activity"/>
    <property type="evidence" value="ECO:0007669"/>
    <property type="project" value="InterPro"/>
</dbReference>
<comment type="caution">
    <text evidence="3">The sequence shown here is derived from an EMBL/GenBank/DDBJ whole genome shotgun (WGS) entry which is preliminary data.</text>
</comment>
<sequence length="410" mass="46204">MDTTAKGNALERSFYQYLLDQKGNGDLVFGLYPAALCEIRHKPKYPSRETPRDIEFDVAIEFRRDGATEPHLIIIFECKNYAGNVPEPEITDFSDKLTRIGRHRTKGVVVLSSKLQSGAQDLARSRGMGIAKFNENGLEMIAERRGALMNDNQFIRNLIFQNHTRSKPLKFSAFYDGSYFDSLQTLLTALNGDGVSPLSDSNASIPFVSDEILARQAHSLLSEIDYKSGPVDLEAICSALSIHVDWREEECQDDDGYEILGKADFGNRKIQIYSHQNPHRERFTLAHEIGHFYLNHDSFLRSEAIVEADLSLDASASNGHMLGRLELQANMFASNLLLPLGPFVSTIEQLREHYGYSTQRGHGYIYVDNQPCNKGDYDKLLSSTSSVFEVSKQVVQIKLKKLGMLNDHRT</sequence>
<organism evidence="3 4">
    <name type="scientific">Terasakiella brassicae</name>
    <dbReference type="NCBI Taxonomy" id="1634917"/>
    <lineage>
        <taxon>Bacteria</taxon>
        <taxon>Pseudomonadati</taxon>
        <taxon>Pseudomonadota</taxon>
        <taxon>Alphaproteobacteria</taxon>
        <taxon>Rhodospirillales</taxon>
        <taxon>Terasakiellaceae</taxon>
        <taxon>Terasakiella</taxon>
    </lineage>
</organism>
<dbReference type="InterPro" id="IPR052345">
    <property type="entry name" value="Rad_response_metalloprotease"/>
</dbReference>
<dbReference type="EMBL" id="BMHV01000014">
    <property type="protein sequence ID" value="GGF66941.1"/>
    <property type="molecule type" value="Genomic_DNA"/>
</dbReference>
<feature type="domain" description="Restriction endonuclease type IV Mrr" evidence="1">
    <location>
        <begin position="49"/>
        <end position="126"/>
    </location>
</feature>
<dbReference type="InterPro" id="IPR010359">
    <property type="entry name" value="IrrE_HExxH"/>
</dbReference>
<dbReference type="Pfam" id="PF04471">
    <property type="entry name" value="Mrr_cat"/>
    <property type="match status" value="1"/>
</dbReference>
<dbReference type="GO" id="GO:0003677">
    <property type="term" value="F:DNA binding"/>
    <property type="evidence" value="ECO:0007669"/>
    <property type="project" value="InterPro"/>
</dbReference>
<dbReference type="Proteomes" id="UP000632498">
    <property type="component" value="Unassembled WGS sequence"/>
</dbReference>
<dbReference type="RefSeq" id="WP_188664746.1">
    <property type="nucleotide sequence ID" value="NZ_BMHV01000014.1"/>
</dbReference>
<evidence type="ECO:0000313" key="4">
    <source>
        <dbReference type="Proteomes" id="UP000632498"/>
    </source>
</evidence>
<dbReference type="InterPro" id="IPR007560">
    <property type="entry name" value="Restrct_endonuc_IV_Mrr"/>
</dbReference>
<name>A0A917C153_9PROT</name>
<proteinExistence type="predicted"/>
<dbReference type="GO" id="GO:0009307">
    <property type="term" value="P:DNA restriction-modification system"/>
    <property type="evidence" value="ECO:0007669"/>
    <property type="project" value="InterPro"/>
</dbReference>
<reference evidence="3" key="1">
    <citation type="journal article" date="2014" name="Int. J. Syst. Evol. Microbiol.">
        <title>Complete genome sequence of Corynebacterium casei LMG S-19264T (=DSM 44701T), isolated from a smear-ripened cheese.</title>
        <authorList>
            <consortium name="US DOE Joint Genome Institute (JGI-PGF)"/>
            <person name="Walter F."/>
            <person name="Albersmeier A."/>
            <person name="Kalinowski J."/>
            <person name="Ruckert C."/>
        </authorList>
    </citation>
    <scope>NUCLEOTIDE SEQUENCE</scope>
    <source>
        <strain evidence="3">CGMCC 1.15254</strain>
    </source>
</reference>
<evidence type="ECO:0000259" key="2">
    <source>
        <dbReference type="Pfam" id="PF06114"/>
    </source>
</evidence>
<feature type="domain" description="IrrE N-terminal-like" evidence="2">
    <location>
        <begin position="267"/>
        <end position="356"/>
    </location>
</feature>
<evidence type="ECO:0000313" key="3">
    <source>
        <dbReference type="EMBL" id="GGF66941.1"/>
    </source>
</evidence>
<protein>
    <submittedName>
        <fullName evidence="3">Peptidase</fullName>
    </submittedName>
</protein>
<keyword evidence="4" id="KW-1185">Reference proteome</keyword>
<reference evidence="3" key="2">
    <citation type="submission" date="2020-09" db="EMBL/GenBank/DDBJ databases">
        <authorList>
            <person name="Sun Q."/>
            <person name="Zhou Y."/>
        </authorList>
    </citation>
    <scope>NUCLEOTIDE SEQUENCE</scope>
    <source>
        <strain evidence="3">CGMCC 1.15254</strain>
    </source>
</reference>
<dbReference type="PANTHER" id="PTHR43236">
    <property type="entry name" value="ANTITOXIN HIGA1"/>
    <property type="match status" value="1"/>
</dbReference>
<dbReference type="Pfam" id="PF06114">
    <property type="entry name" value="Peptidase_M78"/>
    <property type="match status" value="1"/>
</dbReference>
<evidence type="ECO:0000259" key="1">
    <source>
        <dbReference type="Pfam" id="PF04471"/>
    </source>
</evidence>